<dbReference type="EMBL" id="QPKB01000002">
    <property type="protein sequence ID" value="RWR77662.1"/>
    <property type="molecule type" value="Genomic_DNA"/>
</dbReference>
<dbReference type="InterPro" id="IPR007493">
    <property type="entry name" value="DUF538"/>
</dbReference>
<dbReference type="Proteomes" id="UP000283530">
    <property type="component" value="Unassembled WGS sequence"/>
</dbReference>
<proteinExistence type="predicted"/>
<dbReference type="Gene3D" id="2.30.240.10">
    <property type="entry name" value="At5g01610-like"/>
    <property type="match status" value="1"/>
</dbReference>
<dbReference type="PANTHER" id="PTHR31676">
    <property type="entry name" value="T31J12.3 PROTEIN-RELATED"/>
    <property type="match status" value="1"/>
</dbReference>
<organism evidence="1 2">
    <name type="scientific">Cinnamomum micranthum f. kanehirae</name>
    <dbReference type="NCBI Taxonomy" id="337451"/>
    <lineage>
        <taxon>Eukaryota</taxon>
        <taxon>Viridiplantae</taxon>
        <taxon>Streptophyta</taxon>
        <taxon>Embryophyta</taxon>
        <taxon>Tracheophyta</taxon>
        <taxon>Spermatophyta</taxon>
        <taxon>Magnoliopsida</taxon>
        <taxon>Magnoliidae</taxon>
        <taxon>Laurales</taxon>
        <taxon>Lauraceae</taxon>
        <taxon>Cinnamomum</taxon>
    </lineage>
</organism>
<dbReference type="InterPro" id="IPR036758">
    <property type="entry name" value="At5g01610-like"/>
</dbReference>
<accession>A0A3S3NYG7</accession>
<keyword evidence="2" id="KW-1185">Reference proteome</keyword>
<dbReference type="Pfam" id="PF04398">
    <property type="entry name" value="DUF538"/>
    <property type="match status" value="1"/>
</dbReference>
<name>A0A3S3NYG7_9MAGN</name>
<reference evidence="1 2" key="1">
    <citation type="journal article" date="2019" name="Nat. Plants">
        <title>Stout camphor tree genome fills gaps in understanding of flowering plant genome evolution.</title>
        <authorList>
            <person name="Chaw S.M."/>
            <person name="Liu Y.C."/>
            <person name="Wu Y.W."/>
            <person name="Wang H.Y."/>
            <person name="Lin C.I."/>
            <person name="Wu C.S."/>
            <person name="Ke H.M."/>
            <person name="Chang L.Y."/>
            <person name="Hsu C.Y."/>
            <person name="Yang H.T."/>
            <person name="Sudianto E."/>
            <person name="Hsu M.H."/>
            <person name="Wu K.P."/>
            <person name="Wang L.N."/>
            <person name="Leebens-Mack J.H."/>
            <person name="Tsai I.J."/>
        </authorList>
    </citation>
    <scope>NUCLEOTIDE SEQUENCE [LARGE SCALE GENOMIC DNA]</scope>
    <source>
        <strain evidence="2">cv. Chaw 1501</strain>
        <tissue evidence="1">Young leaves</tissue>
    </source>
</reference>
<dbReference type="OrthoDB" id="755906at2759"/>
<sequence length="188" mass="20680">MNPAPQDQAEKMSRAQSFLAAALLFCVVTVSRSETVILSSVHDVLVKFGLPKGLIPDTVTSYSLSENGKFELELERSCYVHFDNLVYYDKKISGNLTYGAISDLTGIQAKKFFVWVSVTGIEMDPGSDEIEFHVGFLSEKLPVKQFAEIPTCKKSACADRIQLASIAEVRSFFLLVSDGLDLLILGVC</sequence>
<protein>
    <submittedName>
        <fullName evidence="1">DUF538 domain-containing protein</fullName>
    </submittedName>
</protein>
<dbReference type="SUPFAM" id="SSF141562">
    <property type="entry name" value="At5g01610-like"/>
    <property type="match status" value="1"/>
</dbReference>
<dbReference type="AlphaFoldDB" id="A0A3S3NYG7"/>
<evidence type="ECO:0000313" key="1">
    <source>
        <dbReference type="EMBL" id="RWR77662.1"/>
    </source>
</evidence>
<dbReference type="PANTHER" id="PTHR31676:SF96">
    <property type="entry name" value="EXPRESSED PROTEIN"/>
    <property type="match status" value="1"/>
</dbReference>
<comment type="caution">
    <text evidence="1">The sequence shown here is derived from an EMBL/GenBank/DDBJ whole genome shotgun (WGS) entry which is preliminary data.</text>
</comment>
<evidence type="ECO:0000313" key="2">
    <source>
        <dbReference type="Proteomes" id="UP000283530"/>
    </source>
</evidence>
<gene>
    <name evidence="1" type="ORF">CKAN_00615900</name>
</gene>